<dbReference type="EMBL" id="FNTV01000001">
    <property type="protein sequence ID" value="SEE24732.1"/>
    <property type="molecule type" value="Genomic_DNA"/>
</dbReference>
<dbReference type="AlphaFoldDB" id="A0A1H5H9T1"/>
<evidence type="ECO:0000313" key="3">
    <source>
        <dbReference type="Proteomes" id="UP000182725"/>
    </source>
</evidence>
<dbReference type="InterPro" id="IPR010359">
    <property type="entry name" value="IrrE_HExxH"/>
</dbReference>
<name>A0A1H5H9T1_9MICC</name>
<accession>A0A1H5H9T1</accession>
<gene>
    <name evidence="2" type="ORF">SAMN04489740_0963</name>
</gene>
<sequence length="134" mass="15240">MFDPWGTLRRLTHIHVSFVRMPDGAPGRTDGLRVIWLDKQLQQVERRCALAHELVHIELGHDGCQRPCIEHEVRVVTARNLIPIGNLCQHAAWARSVQELAEELWVTADVLTDRLGSLTADETAQLSLVEHQNR</sequence>
<dbReference type="Proteomes" id="UP000182725">
    <property type="component" value="Unassembled WGS sequence"/>
</dbReference>
<evidence type="ECO:0000313" key="2">
    <source>
        <dbReference type="EMBL" id="SEE24732.1"/>
    </source>
</evidence>
<evidence type="ECO:0000259" key="1">
    <source>
        <dbReference type="Pfam" id="PF06114"/>
    </source>
</evidence>
<proteinExistence type="predicted"/>
<protein>
    <recommendedName>
        <fullName evidence="1">IrrE N-terminal-like domain-containing protein</fullName>
    </recommendedName>
</protein>
<reference evidence="2 3" key="1">
    <citation type="submission" date="2016-10" db="EMBL/GenBank/DDBJ databases">
        <authorList>
            <person name="de Groot N.N."/>
        </authorList>
    </citation>
    <scope>NUCLEOTIDE SEQUENCE [LARGE SCALE GENOMIC DNA]</scope>
    <source>
        <strain evidence="2 3">DSM 22274</strain>
    </source>
</reference>
<feature type="domain" description="IrrE N-terminal-like" evidence="1">
    <location>
        <begin position="32"/>
        <end position="110"/>
    </location>
</feature>
<dbReference type="Pfam" id="PF06114">
    <property type="entry name" value="Peptidase_M78"/>
    <property type="match status" value="1"/>
</dbReference>
<dbReference type="RefSeq" id="WP_074710796.1">
    <property type="nucleotide sequence ID" value="NZ_FNTV01000001.1"/>
</dbReference>
<organism evidence="2 3">
    <name type="scientific">Arthrobacter alpinus</name>
    <dbReference type="NCBI Taxonomy" id="656366"/>
    <lineage>
        <taxon>Bacteria</taxon>
        <taxon>Bacillati</taxon>
        <taxon>Actinomycetota</taxon>
        <taxon>Actinomycetes</taxon>
        <taxon>Micrococcales</taxon>
        <taxon>Micrococcaceae</taxon>
        <taxon>Arthrobacter</taxon>
    </lineage>
</organism>